<dbReference type="Pfam" id="PF00036">
    <property type="entry name" value="EF-hand_1"/>
    <property type="match status" value="1"/>
</dbReference>
<proteinExistence type="inferred from homology"/>
<evidence type="ECO:0000256" key="7">
    <source>
        <dbReference type="ARBA" id="ARBA00022741"/>
    </source>
</evidence>
<keyword evidence="7" id="KW-0547">Nucleotide-binding</keyword>
<dbReference type="SMART" id="SM00220">
    <property type="entry name" value="S_TKc"/>
    <property type="match status" value="1"/>
</dbReference>
<dbReference type="GO" id="GO:0005509">
    <property type="term" value="F:calcium ion binding"/>
    <property type="evidence" value="ECO:0007669"/>
    <property type="project" value="InterPro"/>
</dbReference>
<dbReference type="InterPro" id="IPR018247">
    <property type="entry name" value="EF_Hand_1_Ca_BS"/>
</dbReference>
<dbReference type="SUPFAM" id="SSF56112">
    <property type="entry name" value="Protein kinase-like (PK-like)"/>
    <property type="match status" value="1"/>
</dbReference>
<dbReference type="InterPro" id="IPR011009">
    <property type="entry name" value="Kinase-like_dom_sf"/>
</dbReference>
<evidence type="ECO:0000259" key="14">
    <source>
        <dbReference type="PROSITE" id="PS50222"/>
    </source>
</evidence>
<comment type="catalytic activity">
    <reaction evidence="11">
        <text>L-threonyl-[protein] + ATP = O-phospho-L-threonyl-[protein] + ADP + H(+)</text>
        <dbReference type="Rhea" id="RHEA:46608"/>
        <dbReference type="Rhea" id="RHEA-COMP:11060"/>
        <dbReference type="Rhea" id="RHEA-COMP:11605"/>
        <dbReference type="ChEBI" id="CHEBI:15378"/>
        <dbReference type="ChEBI" id="CHEBI:30013"/>
        <dbReference type="ChEBI" id="CHEBI:30616"/>
        <dbReference type="ChEBI" id="CHEBI:61977"/>
        <dbReference type="ChEBI" id="CHEBI:456216"/>
        <dbReference type="EC" id="2.7.11.1"/>
    </reaction>
</comment>
<dbReference type="InterPro" id="IPR002048">
    <property type="entry name" value="EF_hand_dom"/>
</dbReference>
<evidence type="ECO:0000256" key="9">
    <source>
        <dbReference type="ARBA" id="ARBA00022837"/>
    </source>
</evidence>
<dbReference type="PROSITE" id="PS50011">
    <property type="entry name" value="PROTEIN_KINASE_DOM"/>
    <property type="match status" value="1"/>
</dbReference>
<dbReference type="EMBL" id="KI535697">
    <property type="protein sequence ID" value="ESR65589.1"/>
    <property type="molecule type" value="Genomic_DNA"/>
</dbReference>
<sequence>MGCIFSTSQDSDRPAACQLHDAILGKAYEDGKLHYTIGKELDNGEFDYEKDDVRREVAVMQYLSGQPNIVKFKAAYEDDQFVLLGVMHRDLRPENFLFTSMDENAVLNANDFGLSVFIEEVGSPYYIAPEVLWQSYGKEADIWSAEVILYILLCGVPPIWAETEQGVAQAILKGEINFQHDPFPSISSSAIELHPWLKESGETSDKPIDTAESDKACILSTQIQKLKEKFTEMDTDNSGTLTYDELREGLAKLGSTLTEFDVKQYMQAADIDGNGTIDYIEFRTAMTQRHKLERFEISLQSHPVDELGKAFKDDGMGDDATIATIKEIMSEDDRDKDGRISYDEFRSMMKRGTQL</sequence>
<dbReference type="EC" id="2.7.11.1" evidence="2"/>
<dbReference type="AlphaFoldDB" id="V4WG31"/>
<evidence type="ECO:0000256" key="6">
    <source>
        <dbReference type="ARBA" id="ARBA00022737"/>
    </source>
</evidence>
<evidence type="ECO:0000256" key="4">
    <source>
        <dbReference type="ARBA" id="ARBA00022553"/>
    </source>
</evidence>
<feature type="domain" description="EF-hand" evidence="14">
    <location>
        <begin position="221"/>
        <end position="256"/>
    </location>
</feature>
<dbReference type="SMART" id="SM00054">
    <property type="entry name" value="EFh"/>
    <property type="match status" value="3"/>
</dbReference>
<dbReference type="GO" id="GO:0004674">
    <property type="term" value="F:protein serine/threonine kinase activity"/>
    <property type="evidence" value="ECO:0007669"/>
    <property type="project" value="UniProtKB-KW"/>
</dbReference>
<comment type="similarity">
    <text evidence="1">Belongs to the protein kinase superfamily. CAMK Ser/Thr protein kinase family. CaMK subfamily.</text>
</comment>
<dbReference type="STRING" id="85681.V4WG31"/>
<dbReference type="Gene3D" id="3.30.200.20">
    <property type="entry name" value="Phosphorylase Kinase, domain 1"/>
    <property type="match status" value="1"/>
</dbReference>
<comment type="catalytic activity">
    <reaction evidence="12">
        <text>L-seryl-[protein] + ATP = O-phospho-L-seryl-[protein] + ADP + H(+)</text>
        <dbReference type="Rhea" id="RHEA:17989"/>
        <dbReference type="Rhea" id="RHEA-COMP:9863"/>
        <dbReference type="Rhea" id="RHEA-COMP:11604"/>
        <dbReference type="ChEBI" id="CHEBI:15378"/>
        <dbReference type="ChEBI" id="CHEBI:29999"/>
        <dbReference type="ChEBI" id="CHEBI:30616"/>
        <dbReference type="ChEBI" id="CHEBI:83421"/>
        <dbReference type="ChEBI" id="CHEBI:456216"/>
        <dbReference type="EC" id="2.7.11.1"/>
    </reaction>
</comment>
<evidence type="ECO:0000256" key="12">
    <source>
        <dbReference type="ARBA" id="ARBA00048679"/>
    </source>
</evidence>
<protein>
    <recommendedName>
        <fullName evidence="2">non-specific serine/threonine protein kinase</fullName>
        <ecNumber evidence="2">2.7.11.1</ecNumber>
    </recommendedName>
</protein>
<evidence type="ECO:0000259" key="13">
    <source>
        <dbReference type="PROSITE" id="PS50011"/>
    </source>
</evidence>
<dbReference type="Pfam" id="PF00069">
    <property type="entry name" value="Pkinase"/>
    <property type="match status" value="1"/>
</dbReference>
<dbReference type="PROSITE" id="PS00018">
    <property type="entry name" value="EF_HAND_1"/>
    <property type="match status" value="3"/>
</dbReference>
<evidence type="ECO:0000256" key="11">
    <source>
        <dbReference type="ARBA" id="ARBA00047899"/>
    </source>
</evidence>
<dbReference type="Proteomes" id="UP000030687">
    <property type="component" value="Unassembled WGS sequence"/>
</dbReference>
<keyword evidence="16" id="KW-1185">Reference proteome</keyword>
<keyword evidence="5" id="KW-0808">Transferase</keyword>
<dbReference type="GO" id="GO:0005524">
    <property type="term" value="F:ATP binding"/>
    <property type="evidence" value="ECO:0007669"/>
    <property type="project" value="UniProtKB-KW"/>
</dbReference>
<dbReference type="InterPro" id="IPR050205">
    <property type="entry name" value="CDPK_Ser/Thr_kinases"/>
</dbReference>
<dbReference type="Gramene" id="ESR65589">
    <property type="protein sequence ID" value="ESR65589"/>
    <property type="gene ID" value="CICLE_v10010409mg"/>
</dbReference>
<feature type="domain" description="EF-hand" evidence="14">
    <location>
        <begin position="257"/>
        <end position="292"/>
    </location>
</feature>
<feature type="domain" description="EF-hand" evidence="14">
    <location>
        <begin position="320"/>
        <end position="355"/>
    </location>
</feature>
<evidence type="ECO:0000313" key="15">
    <source>
        <dbReference type="EMBL" id="ESR65589.1"/>
    </source>
</evidence>
<gene>
    <name evidence="15" type="ORF">CICLE_v10010409mg</name>
</gene>
<keyword evidence="3" id="KW-0723">Serine/threonine-protein kinase</keyword>
<keyword evidence="6" id="KW-0677">Repeat</keyword>
<dbReference type="InParanoid" id="V4WG31"/>
<dbReference type="PROSITE" id="PS50222">
    <property type="entry name" value="EF_HAND_2"/>
    <property type="match status" value="3"/>
</dbReference>
<dbReference type="CDD" id="cd00051">
    <property type="entry name" value="EFh"/>
    <property type="match status" value="2"/>
</dbReference>
<dbReference type="SUPFAM" id="SSF47473">
    <property type="entry name" value="EF-hand"/>
    <property type="match status" value="1"/>
</dbReference>
<keyword evidence="10" id="KW-0067">ATP-binding</keyword>
<keyword evidence="9" id="KW-0106">Calcium</keyword>
<dbReference type="InterPro" id="IPR000719">
    <property type="entry name" value="Prot_kinase_dom"/>
</dbReference>
<dbReference type="eggNOG" id="KOG0032">
    <property type="taxonomic scope" value="Eukaryota"/>
</dbReference>
<evidence type="ECO:0000256" key="5">
    <source>
        <dbReference type="ARBA" id="ARBA00022679"/>
    </source>
</evidence>
<dbReference type="KEGG" id="cic:CICLE_v10010409mg"/>
<evidence type="ECO:0000256" key="10">
    <source>
        <dbReference type="ARBA" id="ARBA00022840"/>
    </source>
</evidence>
<dbReference type="Gene3D" id="1.10.510.10">
    <property type="entry name" value="Transferase(Phosphotransferase) domain 1"/>
    <property type="match status" value="1"/>
</dbReference>
<feature type="domain" description="Protein kinase" evidence="13">
    <location>
        <begin position="1"/>
        <end position="253"/>
    </location>
</feature>
<evidence type="ECO:0000256" key="1">
    <source>
        <dbReference type="ARBA" id="ARBA00005354"/>
    </source>
</evidence>
<evidence type="ECO:0000256" key="3">
    <source>
        <dbReference type="ARBA" id="ARBA00022527"/>
    </source>
</evidence>
<evidence type="ECO:0000256" key="8">
    <source>
        <dbReference type="ARBA" id="ARBA00022777"/>
    </source>
</evidence>
<reference evidence="15 16" key="1">
    <citation type="submission" date="2013-10" db="EMBL/GenBank/DDBJ databases">
        <authorList>
            <consortium name="International Citrus Genome Consortium"/>
            <person name="Jenkins J."/>
            <person name="Schmutz J."/>
            <person name="Prochnik S."/>
            <person name="Rokhsar D."/>
            <person name="Gmitter F."/>
            <person name="Ollitrault P."/>
            <person name="Machado M."/>
            <person name="Talon M."/>
            <person name="Wincker P."/>
            <person name="Jaillon O."/>
            <person name="Morgante M."/>
        </authorList>
    </citation>
    <scope>NUCLEOTIDE SEQUENCE</scope>
    <source>
        <strain evidence="16">cv. Clemenules</strain>
    </source>
</reference>
<dbReference type="InterPro" id="IPR011992">
    <property type="entry name" value="EF-hand-dom_pair"/>
</dbReference>
<keyword evidence="4" id="KW-0597">Phosphoprotein</keyword>
<dbReference type="Gene3D" id="1.10.238.10">
    <property type="entry name" value="EF-hand"/>
    <property type="match status" value="2"/>
</dbReference>
<evidence type="ECO:0000313" key="16">
    <source>
        <dbReference type="Proteomes" id="UP000030687"/>
    </source>
</evidence>
<name>V4WG31_CITCL</name>
<dbReference type="Pfam" id="PF13499">
    <property type="entry name" value="EF-hand_7"/>
    <property type="match status" value="1"/>
</dbReference>
<organism evidence="15 16">
    <name type="scientific">Citrus clementina</name>
    <name type="common">Clementine</name>
    <name type="synonym">Citrus deliciosa x Citrus sinensis</name>
    <dbReference type="NCBI Taxonomy" id="85681"/>
    <lineage>
        <taxon>Eukaryota</taxon>
        <taxon>Viridiplantae</taxon>
        <taxon>Streptophyta</taxon>
        <taxon>Embryophyta</taxon>
        <taxon>Tracheophyta</taxon>
        <taxon>Spermatophyta</taxon>
        <taxon>Magnoliopsida</taxon>
        <taxon>eudicotyledons</taxon>
        <taxon>Gunneridae</taxon>
        <taxon>Pentapetalae</taxon>
        <taxon>rosids</taxon>
        <taxon>malvids</taxon>
        <taxon>Sapindales</taxon>
        <taxon>Rutaceae</taxon>
        <taxon>Aurantioideae</taxon>
        <taxon>Citrus</taxon>
    </lineage>
</organism>
<keyword evidence="8" id="KW-0418">Kinase</keyword>
<dbReference type="FunFam" id="1.10.238.10:FF:000003">
    <property type="entry name" value="Calmodulin A"/>
    <property type="match status" value="1"/>
</dbReference>
<accession>V4WG31</accession>
<dbReference type="PANTHER" id="PTHR24349">
    <property type="entry name" value="SERINE/THREONINE-PROTEIN KINASE"/>
    <property type="match status" value="1"/>
</dbReference>
<evidence type="ECO:0000256" key="2">
    <source>
        <dbReference type="ARBA" id="ARBA00012513"/>
    </source>
</evidence>